<accession>A0A5B7F1B0</accession>
<organism evidence="1 2">
    <name type="scientific">Portunus trituberculatus</name>
    <name type="common">Swimming crab</name>
    <name type="synonym">Neptunus trituberculatus</name>
    <dbReference type="NCBI Taxonomy" id="210409"/>
    <lineage>
        <taxon>Eukaryota</taxon>
        <taxon>Metazoa</taxon>
        <taxon>Ecdysozoa</taxon>
        <taxon>Arthropoda</taxon>
        <taxon>Crustacea</taxon>
        <taxon>Multicrustacea</taxon>
        <taxon>Malacostraca</taxon>
        <taxon>Eumalacostraca</taxon>
        <taxon>Eucarida</taxon>
        <taxon>Decapoda</taxon>
        <taxon>Pleocyemata</taxon>
        <taxon>Brachyura</taxon>
        <taxon>Eubrachyura</taxon>
        <taxon>Portunoidea</taxon>
        <taxon>Portunidae</taxon>
        <taxon>Portuninae</taxon>
        <taxon>Portunus</taxon>
    </lineage>
</organism>
<keyword evidence="2" id="KW-1185">Reference proteome</keyword>
<evidence type="ECO:0000313" key="2">
    <source>
        <dbReference type="Proteomes" id="UP000324222"/>
    </source>
</evidence>
<reference evidence="1 2" key="1">
    <citation type="submission" date="2019-05" db="EMBL/GenBank/DDBJ databases">
        <title>Another draft genome of Portunus trituberculatus and its Hox gene families provides insights of decapod evolution.</title>
        <authorList>
            <person name="Jeong J.-H."/>
            <person name="Song I."/>
            <person name="Kim S."/>
            <person name="Choi T."/>
            <person name="Kim D."/>
            <person name="Ryu S."/>
            <person name="Kim W."/>
        </authorList>
    </citation>
    <scope>NUCLEOTIDE SEQUENCE [LARGE SCALE GENOMIC DNA]</scope>
    <source>
        <tissue evidence="1">Muscle</tissue>
    </source>
</reference>
<comment type="caution">
    <text evidence="1">The sequence shown here is derived from an EMBL/GenBank/DDBJ whole genome shotgun (WGS) entry which is preliminary data.</text>
</comment>
<gene>
    <name evidence="1" type="ORF">E2C01_033878</name>
</gene>
<evidence type="ECO:0000313" key="1">
    <source>
        <dbReference type="EMBL" id="MPC40322.1"/>
    </source>
</evidence>
<name>A0A5B7F1B0_PORTR</name>
<proteinExistence type="predicted"/>
<dbReference type="Proteomes" id="UP000324222">
    <property type="component" value="Unassembled WGS sequence"/>
</dbReference>
<dbReference type="AlphaFoldDB" id="A0A5B7F1B0"/>
<dbReference type="EMBL" id="VSRR010004651">
    <property type="protein sequence ID" value="MPC40322.1"/>
    <property type="molecule type" value="Genomic_DNA"/>
</dbReference>
<sequence length="64" mass="7187">MVGSVEENSGEKRHYIVHYSKGKFRGKSLVRNTADIGFGWRASRRTSNSGVAEERLVLLYCIVA</sequence>
<protein>
    <submittedName>
        <fullName evidence="1">Uncharacterized protein</fullName>
    </submittedName>
</protein>